<organism evidence="2 3">
    <name type="scientific">Symplocastrum torsivum CPER-KK1</name>
    <dbReference type="NCBI Taxonomy" id="450513"/>
    <lineage>
        <taxon>Bacteria</taxon>
        <taxon>Bacillati</taxon>
        <taxon>Cyanobacteriota</taxon>
        <taxon>Cyanophyceae</taxon>
        <taxon>Oscillatoriophycideae</taxon>
        <taxon>Oscillatoriales</taxon>
        <taxon>Microcoleaceae</taxon>
        <taxon>Symplocastrum</taxon>
    </lineage>
</organism>
<keyword evidence="2" id="KW-0808">Transferase</keyword>
<dbReference type="EMBL" id="JAHHIF010000012">
    <property type="protein sequence ID" value="MBW4545075.1"/>
    <property type="molecule type" value="Genomic_DNA"/>
</dbReference>
<dbReference type="InterPro" id="IPR007345">
    <property type="entry name" value="Polysacch_pyruvyl_Trfase"/>
</dbReference>
<dbReference type="Pfam" id="PF04230">
    <property type="entry name" value="PS_pyruv_trans"/>
    <property type="match status" value="1"/>
</dbReference>
<dbReference type="Proteomes" id="UP000753908">
    <property type="component" value="Unassembled WGS sequence"/>
</dbReference>
<evidence type="ECO:0000313" key="2">
    <source>
        <dbReference type="EMBL" id="MBW4545075.1"/>
    </source>
</evidence>
<feature type="domain" description="Polysaccharide pyruvyl transferase" evidence="1">
    <location>
        <begin position="36"/>
        <end position="322"/>
    </location>
</feature>
<name>A0A951PJF3_9CYAN</name>
<comment type="caution">
    <text evidence="2">The sequence shown here is derived from an EMBL/GenBank/DDBJ whole genome shotgun (WGS) entry which is preliminary data.</text>
</comment>
<proteinExistence type="predicted"/>
<accession>A0A951PJF3</accession>
<sequence>MNQSEPEKIKATLHKSLEVLNNLEQCALLDHPDHPNIGDHLIWLGEVFYLTDVLKTQINYASSVENFSASEMEKQVGKSPILLHGGGNLGDLWPKFQNFREQIISKYKDRPIIILPQSIYFANQANLLETANIFNSHPNLTIFVRDNYSYEIAQDHFHNCQVIKAPDMAFQLVNIPGLSFKQDRGKSVLYHCREDAELNQAFSRDSINLSDLVIEDWSSSKYQSHYYKNAVKMWRLARILEGLRQGKVIPREWISRQIWKNSHSYSTKFNTIYNPSIHRESWSYMHNGVYQFKPHRLIITNRLHGHILCTLMNIPHVFLPNSYYKNEGFYQTWTYSIPFCRFVKDPLQVPSAAQELLKSFSAQ</sequence>
<gene>
    <name evidence="2" type="ORF">KME25_11600</name>
</gene>
<dbReference type="GO" id="GO:0016740">
    <property type="term" value="F:transferase activity"/>
    <property type="evidence" value="ECO:0007669"/>
    <property type="project" value="UniProtKB-KW"/>
</dbReference>
<evidence type="ECO:0000259" key="1">
    <source>
        <dbReference type="Pfam" id="PF04230"/>
    </source>
</evidence>
<reference evidence="2" key="1">
    <citation type="submission" date="2021-05" db="EMBL/GenBank/DDBJ databases">
        <authorList>
            <person name="Pietrasiak N."/>
            <person name="Ward R."/>
            <person name="Stajich J.E."/>
            <person name="Kurbessoian T."/>
        </authorList>
    </citation>
    <scope>NUCLEOTIDE SEQUENCE</scope>
    <source>
        <strain evidence="2">CPER-KK1</strain>
    </source>
</reference>
<dbReference type="AlphaFoldDB" id="A0A951PJF3"/>
<protein>
    <submittedName>
        <fullName evidence="2">Polysaccharide pyruvyl transferase family protein</fullName>
    </submittedName>
</protein>
<evidence type="ECO:0000313" key="3">
    <source>
        <dbReference type="Proteomes" id="UP000753908"/>
    </source>
</evidence>
<reference evidence="2" key="2">
    <citation type="journal article" date="2022" name="Microbiol. Resour. Announc.">
        <title>Metagenome Sequencing to Explore Phylogenomics of Terrestrial Cyanobacteria.</title>
        <authorList>
            <person name="Ward R.D."/>
            <person name="Stajich J.E."/>
            <person name="Johansen J.R."/>
            <person name="Huntemann M."/>
            <person name="Clum A."/>
            <person name="Foster B."/>
            <person name="Foster B."/>
            <person name="Roux S."/>
            <person name="Palaniappan K."/>
            <person name="Varghese N."/>
            <person name="Mukherjee S."/>
            <person name="Reddy T.B.K."/>
            <person name="Daum C."/>
            <person name="Copeland A."/>
            <person name="Chen I.A."/>
            <person name="Ivanova N.N."/>
            <person name="Kyrpides N.C."/>
            <person name="Shapiro N."/>
            <person name="Eloe-Fadrosh E.A."/>
            <person name="Pietrasiak N."/>
        </authorList>
    </citation>
    <scope>NUCLEOTIDE SEQUENCE</scope>
    <source>
        <strain evidence="2">CPER-KK1</strain>
    </source>
</reference>